<dbReference type="InterPro" id="IPR016047">
    <property type="entry name" value="M23ase_b-sheet_dom"/>
</dbReference>
<dbReference type="STRING" id="1121098.HMPREF1534_01799"/>
<dbReference type="PROSITE" id="PS51257">
    <property type="entry name" value="PROKAR_LIPOPROTEIN"/>
    <property type="match status" value="1"/>
</dbReference>
<feature type="domain" description="M23ase beta-sheet core" evidence="2">
    <location>
        <begin position="50"/>
        <end position="110"/>
    </location>
</feature>
<reference evidence="3 4" key="1">
    <citation type="submission" date="2013-04" db="EMBL/GenBank/DDBJ databases">
        <title>The Genome Sequence of Bacteroides massiliensis DSM 17679.</title>
        <authorList>
            <consortium name="The Broad Institute Genomics Platform"/>
            <person name="Earl A."/>
            <person name="Ward D."/>
            <person name="Feldgarden M."/>
            <person name="Gevers D."/>
            <person name="Martens E."/>
            <person name="Fenner L."/>
            <person name="Roux V."/>
            <person name="Mallet M.N."/>
            <person name="Raoult D."/>
            <person name="Walker B."/>
            <person name="Young S."/>
            <person name="Zeng Q."/>
            <person name="Gargeya S."/>
            <person name="Fitzgerald M."/>
            <person name="Haas B."/>
            <person name="Abouelleil A."/>
            <person name="Allen A.W."/>
            <person name="Alvarado L."/>
            <person name="Arachchi H.M."/>
            <person name="Berlin A.M."/>
            <person name="Chapman S.B."/>
            <person name="Gainer-Dewar J."/>
            <person name="Goldberg J."/>
            <person name="Griggs A."/>
            <person name="Gujja S."/>
            <person name="Hansen M."/>
            <person name="Howarth C."/>
            <person name="Imamovic A."/>
            <person name="Ireland A."/>
            <person name="Larimer J."/>
            <person name="McCowan C."/>
            <person name="Murphy C."/>
            <person name="Pearson M."/>
            <person name="Poon T.W."/>
            <person name="Priest M."/>
            <person name="Roberts A."/>
            <person name="Saif S."/>
            <person name="Shea T."/>
            <person name="Sisk P."/>
            <person name="Sykes S."/>
            <person name="Wortman J."/>
            <person name="Nusbaum C."/>
            <person name="Birren B."/>
        </authorList>
    </citation>
    <scope>NUCLEOTIDE SEQUENCE [LARGE SCALE GENOMIC DNA]</scope>
    <source>
        <strain evidence="4">B84634 / Timone 84634 / DSM 17679 / JCM 13223</strain>
    </source>
</reference>
<protein>
    <recommendedName>
        <fullName evidence="2">M23ase beta-sheet core domain-containing protein</fullName>
    </recommendedName>
</protein>
<dbReference type="EMBL" id="AQHY01000022">
    <property type="protein sequence ID" value="EOA54986.1"/>
    <property type="molecule type" value="Genomic_DNA"/>
</dbReference>
<dbReference type="Proteomes" id="UP000017831">
    <property type="component" value="Unassembled WGS sequence"/>
</dbReference>
<organism evidence="3 4">
    <name type="scientific">Phocaeicola massiliensis B84634 = Timone 84634 = DSM 17679 = JCM 13223</name>
    <dbReference type="NCBI Taxonomy" id="1121098"/>
    <lineage>
        <taxon>Bacteria</taxon>
        <taxon>Pseudomonadati</taxon>
        <taxon>Bacteroidota</taxon>
        <taxon>Bacteroidia</taxon>
        <taxon>Bacteroidales</taxon>
        <taxon>Bacteroidaceae</taxon>
        <taxon>Phocaeicola</taxon>
    </lineage>
</organism>
<comment type="caution">
    <text evidence="3">The sequence shown here is derived from an EMBL/GenBank/DDBJ whole genome shotgun (WGS) entry which is preliminary data.</text>
</comment>
<dbReference type="InterPro" id="IPR050570">
    <property type="entry name" value="Cell_wall_metabolism_enzyme"/>
</dbReference>
<keyword evidence="1" id="KW-0732">Signal</keyword>
<feature type="signal peptide" evidence="1">
    <location>
        <begin position="1"/>
        <end position="20"/>
    </location>
</feature>
<dbReference type="Gene3D" id="2.70.70.10">
    <property type="entry name" value="Glucose Permease (Domain IIA)"/>
    <property type="match status" value="1"/>
</dbReference>
<evidence type="ECO:0000256" key="1">
    <source>
        <dbReference type="SAM" id="SignalP"/>
    </source>
</evidence>
<evidence type="ECO:0000313" key="4">
    <source>
        <dbReference type="Proteomes" id="UP000017831"/>
    </source>
</evidence>
<dbReference type="HOGENOM" id="CLU_025250_0_0_10"/>
<feature type="chain" id="PRO_5004676664" description="M23ase beta-sheet core domain-containing protein" evidence="1">
    <location>
        <begin position="21"/>
        <end position="555"/>
    </location>
</feature>
<gene>
    <name evidence="3" type="ORF">HMPREF1534_01799</name>
</gene>
<sequence length="555" mass="62561">MTIRSYILLLALGGCLATRAQEHPEKPFISPFDFPLTLSGNFGELRANHFHGGVDFKTQGEIGKPIHCIADGYVSRVSVTPGGYGQALYITHPNGYTSVYGHISKFAPAVAKLVEEYQYENETFAVDLKFEPGQLAFKSGEIIALSGNEGYSFGPHLHMEIRRTDTGELIDPLQFYTDKVKDTTPPRASLVMLYPQPGKGVVSGSPKKKAIPVAALGTPVEAWGEIAAGIKAYDYMDGTHNNYGVRSVVLYVDTAEVFRSTVDGVLPEENRMINAWTDYEEHVKKNSWVMRSQILPGNPLRMLQADEKGGVVTIDEERDYHFRYELEDLYGNKNTYRFVVRGCRMPIEEYNPQAKHYLEWDKGNVIQEPGMELVIPRGMLYEDIALNTKVIKDTAAIAYEYRLHDEAVPLQAGCTLMIGVHRFPVEDTSKYYVVRKWGNRKGSAGGKFDDGWMKTTIRELGTYTVAVDTVSPRVTPLNRSQWKSGNIQFKIGDAETGVRDYKVMIDGRFELFSFSSKTARLSMKYPKRLKRGVPHKLEVIVTDYCGNETRKEYKF</sequence>
<dbReference type="RefSeq" id="WP_005939837.1">
    <property type="nucleotide sequence ID" value="NZ_KB890353.1"/>
</dbReference>
<dbReference type="AlphaFoldDB" id="U6RGY3"/>
<name>U6RGY3_9BACT</name>
<dbReference type="PANTHER" id="PTHR21666:SF285">
    <property type="entry name" value="M23 FAMILY METALLOPEPTIDASE"/>
    <property type="match status" value="1"/>
</dbReference>
<proteinExistence type="predicted"/>
<evidence type="ECO:0000259" key="2">
    <source>
        <dbReference type="Pfam" id="PF01551"/>
    </source>
</evidence>
<dbReference type="GeneID" id="60062233"/>
<dbReference type="OrthoDB" id="9810477at2"/>
<dbReference type="CDD" id="cd12797">
    <property type="entry name" value="M23_peptidase"/>
    <property type="match status" value="1"/>
</dbReference>
<dbReference type="PATRIC" id="fig|1121098.3.peg.1828"/>
<dbReference type="GO" id="GO:0004222">
    <property type="term" value="F:metalloendopeptidase activity"/>
    <property type="evidence" value="ECO:0007669"/>
    <property type="project" value="TreeGrafter"/>
</dbReference>
<dbReference type="eggNOG" id="COG0739">
    <property type="taxonomic scope" value="Bacteria"/>
</dbReference>
<accession>U6RGY3</accession>
<dbReference type="PANTHER" id="PTHR21666">
    <property type="entry name" value="PEPTIDASE-RELATED"/>
    <property type="match status" value="1"/>
</dbReference>
<dbReference type="InterPro" id="IPR011055">
    <property type="entry name" value="Dup_hybrid_motif"/>
</dbReference>
<evidence type="ECO:0000313" key="3">
    <source>
        <dbReference type="EMBL" id="EOA54986.1"/>
    </source>
</evidence>
<dbReference type="Pfam" id="PF01551">
    <property type="entry name" value="Peptidase_M23"/>
    <property type="match status" value="1"/>
</dbReference>
<dbReference type="SUPFAM" id="SSF51261">
    <property type="entry name" value="Duplicated hybrid motif"/>
    <property type="match status" value="2"/>
</dbReference>
<keyword evidence="4" id="KW-1185">Reference proteome</keyword>